<dbReference type="Proteomes" id="UP001604335">
    <property type="component" value="Unassembled WGS sequence"/>
</dbReference>
<proteinExistence type="predicted"/>
<keyword evidence="2" id="KW-1185">Reference proteome</keyword>
<comment type="caution">
    <text evidence="1">The sequence shown here is derived from an EMBL/GenBank/DDBJ whole genome shotgun (WGS) entry which is preliminary data.</text>
</comment>
<dbReference type="InterPro" id="IPR049910">
    <property type="entry name" value="HetZ-rel"/>
</dbReference>
<protein>
    <submittedName>
        <fullName evidence="1">HetZ-related protein</fullName>
    </submittedName>
</protein>
<dbReference type="RefSeq" id="WP_393012271.1">
    <property type="nucleotide sequence ID" value="NZ_JAZAQF010000051.1"/>
</dbReference>
<name>A0ABW7CC52_9CYAN</name>
<dbReference type="EMBL" id="JAZAQF010000051">
    <property type="protein sequence ID" value="MFG3817734.1"/>
    <property type="molecule type" value="Genomic_DNA"/>
</dbReference>
<gene>
    <name evidence="1" type="ORF">VPK24_08800</name>
</gene>
<evidence type="ECO:0000313" key="2">
    <source>
        <dbReference type="Proteomes" id="UP001604335"/>
    </source>
</evidence>
<sequence length="411" mass="47076">MNAQLATAPQVRRPSSPVPAATVALSLVPAPADASAQVQMLLDEVVNSVGQMPTRAIATVERILSEVSRVCQKSDRIQASGQVDDWALSLARHRLQKCLAYYKRGSERGRVELHSTLSAMVYRYIAPAQAELSFQARYTLIEDFMQAFYIESLRAFRRENDLPETYQPRTRLELAEYLSFAEQYAKRRISLPGCRNQQLIVLRAKSFARRQPPEVAIDMELAVEGGKGEEAEQYARSSAVQQVREQMVSEAIDPAEAVLRDRILNELVDYLRNQGHHDCVDYLSLKMQDLSAPEIDEVLGLSPRQRDYLQQRFKYHVERFSRMHNWELVHQWLGADVDDRLGMSGALWTLFWEQLTPEQQQLVQLKQAQKDEKTIGKAIGCTPKQVQKRWFKLLTFAWQVRNGEVTLLQEA</sequence>
<reference evidence="2" key="1">
    <citation type="journal article" date="2024" name="Algal Res.">
        <title>Biochemical, toxicological and genomic investigation of a high-biomass producing Limnothrix strain isolated from Italian shallow drinking water reservoir.</title>
        <authorList>
            <person name="Simonazzi M."/>
            <person name="Shishido T.K."/>
            <person name="Delbaje E."/>
            <person name="Wahlsten M."/>
            <person name="Fewer D.P."/>
            <person name="Sivonen K."/>
            <person name="Pezzolesi L."/>
            <person name="Pistocchi R."/>
        </authorList>
    </citation>
    <scope>NUCLEOTIDE SEQUENCE [LARGE SCALE GENOMIC DNA]</scope>
    <source>
        <strain evidence="2">LRLZ20PSL1</strain>
    </source>
</reference>
<dbReference type="NCBIfam" id="NF037964">
    <property type="entry name" value="HetZ_related"/>
    <property type="match status" value="1"/>
</dbReference>
<organism evidence="1 2">
    <name type="scientific">Limnothrix redekei LRLZ20PSL1</name>
    <dbReference type="NCBI Taxonomy" id="3112953"/>
    <lineage>
        <taxon>Bacteria</taxon>
        <taxon>Bacillati</taxon>
        <taxon>Cyanobacteriota</taxon>
        <taxon>Cyanophyceae</taxon>
        <taxon>Pseudanabaenales</taxon>
        <taxon>Pseudanabaenaceae</taxon>
        <taxon>Limnothrix</taxon>
    </lineage>
</organism>
<accession>A0ABW7CC52</accession>
<evidence type="ECO:0000313" key="1">
    <source>
        <dbReference type="EMBL" id="MFG3817734.1"/>
    </source>
</evidence>